<protein>
    <submittedName>
        <fullName evidence="6">GFA family protein</fullName>
    </submittedName>
</protein>
<accession>A0ABR9ACX3</accession>
<dbReference type="RefSeq" id="WP_191945737.1">
    <property type="nucleotide sequence ID" value="NZ_JACYNP010000013.1"/>
</dbReference>
<keyword evidence="7" id="KW-1185">Reference proteome</keyword>
<dbReference type="InterPro" id="IPR006913">
    <property type="entry name" value="CENP-V/GFA"/>
</dbReference>
<reference evidence="6 7" key="1">
    <citation type="journal article" date="2020" name="FEMS Microbiol. Ecol.">
        <title>Temporal dynamics of bacterial communities during seed development and maturation.</title>
        <authorList>
            <person name="Chesneau G."/>
            <person name="Torres-Cortes G."/>
            <person name="Briand M."/>
            <person name="Darrasse A."/>
            <person name="Preveaux A."/>
            <person name="Marais C."/>
            <person name="Jacques M.A."/>
            <person name="Shade A."/>
            <person name="Barret M."/>
        </authorList>
    </citation>
    <scope>NUCLEOTIDE SEQUENCE [LARGE SCALE GENOMIC DNA]</scope>
    <source>
        <strain evidence="6 7">CFBP13723</strain>
    </source>
</reference>
<evidence type="ECO:0000259" key="5">
    <source>
        <dbReference type="PROSITE" id="PS51891"/>
    </source>
</evidence>
<evidence type="ECO:0000256" key="1">
    <source>
        <dbReference type="ARBA" id="ARBA00005495"/>
    </source>
</evidence>
<evidence type="ECO:0000313" key="6">
    <source>
        <dbReference type="EMBL" id="MBD8123960.1"/>
    </source>
</evidence>
<dbReference type="PROSITE" id="PS51891">
    <property type="entry name" value="CENP_V_GFA"/>
    <property type="match status" value="1"/>
</dbReference>
<sequence length="133" mass="14398">MTEVYQGSCLCAAVVYELLGPPKAVSHCYCSQCRKAHGAAFASYGSVPRGALQILRGSSWVRSYASSEIASREFCGQCGSTLFWSRSQGEFADWISIALGTLDTSFMPQTQKHVHIESAAPWWPSSSPCPPVS</sequence>
<dbReference type="Proteomes" id="UP000625247">
    <property type="component" value="Unassembled WGS sequence"/>
</dbReference>
<evidence type="ECO:0000256" key="2">
    <source>
        <dbReference type="ARBA" id="ARBA00022723"/>
    </source>
</evidence>
<keyword evidence="4" id="KW-0456">Lyase</keyword>
<dbReference type="PANTHER" id="PTHR33337">
    <property type="entry name" value="GFA DOMAIN-CONTAINING PROTEIN"/>
    <property type="match status" value="1"/>
</dbReference>
<comment type="caution">
    <text evidence="6">The sequence shown here is derived from an EMBL/GenBank/DDBJ whole genome shotgun (WGS) entry which is preliminary data.</text>
</comment>
<gene>
    <name evidence="6" type="ORF">IFT62_22400</name>
</gene>
<dbReference type="Gene3D" id="3.90.1590.10">
    <property type="entry name" value="glutathione-dependent formaldehyde- activating enzyme (gfa)"/>
    <property type="match status" value="1"/>
</dbReference>
<dbReference type="SUPFAM" id="SSF51316">
    <property type="entry name" value="Mss4-like"/>
    <property type="match status" value="1"/>
</dbReference>
<name>A0ABR9ACX3_9PSED</name>
<dbReference type="Pfam" id="PF04828">
    <property type="entry name" value="GFA"/>
    <property type="match status" value="1"/>
</dbReference>
<evidence type="ECO:0000313" key="7">
    <source>
        <dbReference type="Proteomes" id="UP000625247"/>
    </source>
</evidence>
<dbReference type="EMBL" id="JACYNP010000013">
    <property type="protein sequence ID" value="MBD8123960.1"/>
    <property type="molecule type" value="Genomic_DNA"/>
</dbReference>
<comment type="similarity">
    <text evidence="1">Belongs to the Gfa family.</text>
</comment>
<dbReference type="InterPro" id="IPR011057">
    <property type="entry name" value="Mss4-like_sf"/>
</dbReference>
<keyword evidence="3" id="KW-0862">Zinc</keyword>
<evidence type="ECO:0000256" key="3">
    <source>
        <dbReference type="ARBA" id="ARBA00022833"/>
    </source>
</evidence>
<feature type="domain" description="CENP-V/GFA" evidence="5">
    <location>
        <begin position="5"/>
        <end position="123"/>
    </location>
</feature>
<proteinExistence type="inferred from homology"/>
<organism evidence="6 7">
    <name type="scientific">Pseudomonas lutea</name>
    <dbReference type="NCBI Taxonomy" id="243924"/>
    <lineage>
        <taxon>Bacteria</taxon>
        <taxon>Pseudomonadati</taxon>
        <taxon>Pseudomonadota</taxon>
        <taxon>Gammaproteobacteria</taxon>
        <taxon>Pseudomonadales</taxon>
        <taxon>Pseudomonadaceae</taxon>
        <taxon>Pseudomonas</taxon>
    </lineage>
</organism>
<dbReference type="PANTHER" id="PTHR33337:SF40">
    <property type="entry name" value="CENP-V_GFA DOMAIN-CONTAINING PROTEIN-RELATED"/>
    <property type="match status" value="1"/>
</dbReference>
<keyword evidence="2" id="KW-0479">Metal-binding</keyword>
<evidence type="ECO:0000256" key="4">
    <source>
        <dbReference type="ARBA" id="ARBA00023239"/>
    </source>
</evidence>